<organism evidence="6">
    <name type="scientific">Grosmannia clavigera (strain kw1407 / UAMH 11150)</name>
    <name type="common">Blue stain fungus</name>
    <name type="synonym">Graphiocladiella clavigera</name>
    <dbReference type="NCBI Taxonomy" id="655863"/>
    <lineage>
        <taxon>Eukaryota</taxon>
        <taxon>Fungi</taxon>
        <taxon>Dikarya</taxon>
        <taxon>Ascomycota</taxon>
        <taxon>Pezizomycotina</taxon>
        <taxon>Sordariomycetes</taxon>
        <taxon>Sordariomycetidae</taxon>
        <taxon>Ophiostomatales</taxon>
        <taxon>Ophiostomataceae</taxon>
        <taxon>Leptographium</taxon>
    </lineage>
</organism>
<feature type="region of interest" description="Disordered" evidence="4">
    <location>
        <begin position="1241"/>
        <end position="1263"/>
    </location>
</feature>
<dbReference type="EMBL" id="GL629765">
    <property type="protein sequence ID" value="EFX04689.1"/>
    <property type="molecule type" value="Genomic_DNA"/>
</dbReference>
<dbReference type="GO" id="GO:0006913">
    <property type="term" value="P:nucleocytoplasmic transport"/>
    <property type="evidence" value="ECO:0007669"/>
    <property type="project" value="TreeGrafter"/>
</dbReference>
<dbReference type="GO" id="GO:0048471">
    <property type="term" value="C:perinuclear region of cytoplasm"/>
    <property type="evidence" value="ECO:0007669"/>
    <property type="project" value="TreeGrafter"/>
</dbReference>
<dbReference type="InterPro" id="IPR032675">
    <property type="entry name" value="LRR_dom_sf"/>
</dbReference>
<feature type="region of interest" description="Disordered" evidence="4">
    <location>
        <begin position="882"/>
        <end position="907"/>
    </location>
</feature>
<keyword evidence="3" id="KW-0677">Repeat</keyword>
<dbReference type="PANTHER" id="PTHR24113">
    <property type="entry name" value="RAN GTPASE-ACTIVATING PROTEIN 1"/>
    <property type="match status" value="1"/>
</dbReference>
<dbReference type="GeneID" id="25974515"/>
<feature type="compositionally biased region" description="Low complexity" evidence="4">
    <location>
        <begin position="574"/>
        <end position="596"/>
    </location>
</feature>
<feature type="region of interest" description="Disordered" evidence="4">
    <location>
        <begin position="1098"/>
        <end position="1128"/>
    </location>
</feature>
<sequence length="1263" mass="137528">MEHIHGIDVSWMSHGSKEKGAKQMPRRRNTIQTQALPTPFDSSPASPRAASPISTSLDNPSPITECRPQHGGTTKLQRRSSWFSNISSKFSSSPSSSPPPTTNTASKPKQAEPPIPRANPSKNAVLQHAAKYDGDGPYIPAPPKSSPQAGFFQVLRRLSTSSGNLSPMTKGNHGLVERRVLNVDQHRQRCALPELKAAKLRRVAFCVDVEIAPMPKYADQAPVVKKAAPDSEQKRKDAEKGEGDALKSAKLSLPPDVSNESQPSFAQTATPPSAVAPPLPLPPASPVLTATVPIPAAIPTIPETVLTTTQTQEDALGTSPSATLDGKAAGDSTRKKEKKKKSEEERKARKEKKRRLAEANGTIPMELYYDSDDSEVGAAAPPTTPRRQLMPTVNPVRIYRRCCQLRETPILKNIVDKLSEPNAYSSDVGVVAKLDLTGYWMQLADLTTLSDFFAIVPIRELVLDNCGLTDEGLRAVLASLLAAKSPRRVHHHHHHHHHHHLRQDPNPCDSEEKIPAPALSFSGTTHQGGFVERLVLKNNQIGAEGWKHLALFVYMCRSLKALDLSKIAIPQPPQSSSQAQLAPLEATKSGSSSSSSTARQTARHSQSVAQLLAKAIGERLGGPTLELLNFGDTGIKAETVGILIDGIVKCGTKRLGIANNDLDDASLAHVARYIASGKCESLDLGGNDLRDRLDTVADAIGATEALWALSIADCNLKPNSLCKLLPQLTKLHNFRFLDLSHNHDLFDCNPSATALLRRFLPQMDSLKRVHLANVDMNAEQAIAIAEIIPEIKELAHINILHNAQLSKLADARTEESQEQACALYASLLAATRISPSIIAVDIETPTLESTEIVRGMAKQVLAYCLRNVDRVTSRNAETIDGDALALPRTESSGDSEDSKTPTPRREIEYPKVIQHLVGFDASLLDEVDDNGVAPDDDYVLGGTGVAQALECCLKNRGTESERPSDELALEDDGSATSATAVKVPGTSKAKDMSKHLLLSARKIRLRLQPALREAKVVSGEHTTTYQRLLFLDQTLDGIIKRFENEFPETRVSIDGSMSLSLPIRVESNRQHTPSLHSSNGGEPDISGLMIADGDNEGEMENENETDIRPSGLARSGSTVSLSSKGLTNEEGRALRAGHRFRSGWFKHYSLLSGREDIGPDPALCQMLDELIHEVNDADLNQKVAEKGIVRVFNEDRPEILEIIKAQDPEHWERFVESQQKARANLKIELDDGRNASMKLADASLDEEAIEDDDDDDDDDALTF</sequence>
<feature type="region of interest" description="Disordered" evidence="4">
    <location>
        <begin position="309"/>
        <end position="357"/>
    </location>
</feature>
<feature type="compositionally biased region" description="Basic and acidic residues" evidence="4">
    <location>
        <begin position="956"/>
        <end position="965"/>
    </location>
</feature>
<dbReference type="HOGENOM" id="CLU_004016_0_0_1"/>
<proteinExistence type="predicted"/>
<feature type="compositionally biased region" description="Basic and acidic residues" evidence="4">
    <location>
        <begin position="227"/>
        <end position="247"/>
    </location>
</feature>
<dbReference type="SUPFAM" id="SSF52047">
    <property type="entry name" value="RNI-like"/>
    <property type="match status" value="1"/>
</dbReference>
<keyword evidence="1" id="KW-0343">GTPase activation</keyword>
<dbReference type="RefSeq" id="XP_014174171.1">
    <property type="nucleotide sequence ID" value="XM_014318696.1"/>
</dbReference>
<accession>F0XC12</accession>
<evidence type="ECO:0000313" key="6">
    <source>
        <dbReference type="Proteomes" id="UP000007796"/>
    </source>
</evidence>
<feature type="compositionally biased region" description="Polar residues" evidence="4">
    <location>
        <begin position="1115"/>
        <end position="1126"/>
    </location>
</feature>
<keyword evidence="6" id="KW-1185">Reference proteome</keyword>
<name>F0XC12_GROCL</name>
<dbReference type="GO" id="GO:0005829">
    <property type="term" value="C:cytosol"/>
    <property type="evidence" value="ECO:0007669"/>
    <property type="project" value="TreeGrafter"/>
</dbReference>
<dbReference type="PANTHER" id="PTHR24113:SF12">
    <property type="entry name" value="RAN GTPASE-ACTIVATING PROTEIN 1"/>
    <property type="match status" value="1"/>
</dbReference>
<dbReference type="InterPro" id="IPR027038">
    <property type="entry name" value="RanGap"/>
</dbReference>
<dbReference type="GO" id="GO:0005096">
    <property type="term" value="F:GTPase activator activity"/>
    <property type="evidence" value="ECO:0007669"/>
    <property type="project" value="UniProtKB-KW"/>
</dbReference>
<evidence type="ECO:0000256" key="1">
    <source>
        <dbReference type="ARBA" id="ARBA00022468"/>
    </source>
</evidence>
<feature type="compositionally biased region" description="Basic residues" evidence="4">
    <location>
        <begin position="488"/>
        <end position="501"/>
    </location>
</feature>
<dbReference type="eggNOG" id="ENOG502QYHN">
    <property type="taxonomic scope" value="Eukaryota"/>
</dbReference>
<feature type="region of interest" description="Disordered" evidence="4">
    <location>
        <begin position="221"/>
        <end position="278"/>
    </location>
</feature>
<evidence type="ECO:0000256" key="3">
    <source>
        <dbReference type="ARBA" id="ARBA00022737"/>
    </source>
</evidence>
<keyword evidence="2" id="KW-0433">Leucine-rich repeat</keyword>
<feature type="compositionally biased region" description="Low complexity" evidence="4">
    <location>
        <begin position="80"/>
        <end position="95"/>
    </location>
</feature>
<feature type="compositionally biased region" description="Acidic residues" evidence="4">
    <location>
        <begin position="1243"/>
        <end position="1263"/>
    </location>
</feature>
<evidence type="ECO:0000256" key="2">
    <source>
        <dbReference type="ARBA" id="ARBA00022614"/>
    </source>
</evidence>
<dbReference type="InParanoid" id="F0XC12"/>
<dbReference type="GO" id="GO:0005634">
    <property type="term" value="C:nucleus"/>
    <property type="evidence" value="ECO:0007669"/>
    <property type="project" value="TreeGrafter"/>
</dbReference>
<evidence type="ECO:0000256" key="4">
    <source>
        <dbReference type="SAM" id="MobiDB-lite"/>
    </source>
</evidence>
<feature type="compositionally biased region" description="Polar residues" evidence="4">
    <location>
        <begin position="309"/>
        <end position="322"/>
    </location>
</feature>
<feature type="region of interest" description="Disordered" evidence="4">
    <location>
        <begin position="571"/>
        <end position="601"/>
    </location>
</feature>
<dbReference type="STRING" id="655863.F0XC12"/>
<protein>
    <submittedName>
        <fullName evidence="5">Cell wall biogenesis protein</fullName>
    </submittedName>
</protein>
<feature type="region of interest" description="Disordered" evidence="4">
    <location>
        <begin position="1"/>
        <end position="121"/>
    </location>
</feature>
<evidence type="ECO:0000313" key="5">
    <source>
        <dbReference type="EMBL" id="EFX04689.1"/>
    </source>
</evidence>
<dbReference type="Gene3D" id="3.80.10.10">
    <property type="entry name" value="Ribonuclease Inhibitor"/>
    <property type="match status" value="1"/>
</dbReference>
<reference evidence="5 6" key="1">
    <citation type="journal article" date="2011" name="Proc. Natl. Acad. Sci. U.S.A.">
        <title>Genome and transcriptome analyses of the mountain pine beetle-fungal symbiont Grosmannia clavigera, a lodgepole pine pathogen.</title>
        <authorList>
            <person name="DiGuistini S."/>
            <person name="Wang Y."/>
            <person name="Liao N.Y."/>
            <person name="Taylor G."/>
            <person name="Tanguay P."/>
            <person name="Feau N."/>
            <person name="Henrissat B."/>
            <person name="Chan S.K."/>
            <person name="Hesse-Orce U."/>
            <person name="Alamouti S.M."/>
            <person name="Tsui C.K.M."/>
            <person name="Docking R.T."/>
            <person name="Levasseur A."/>
            <person name="Haridas S."/>
            <person name="Robertson G."/>
            <person name="Birol I."/>
            <person name="Holt R.A."/>
            <person name="Marra M.A."/>
            <person name="Hamelin R.C."/>
            <person name="Hirst M."/>
            <person name="Jones S.J.M."/>
            <person name="Bohlmann J."/>
            <person name="Breuil C."/>
        </authorList>
    </citation>
    <scope>NUCLEOTIDE SEQUENCE [LARGE SCALE GENOMIC DNA]</scope>
    <source>
        <strain evidence="6">kw1407 / UAMH 11150</strain>
    </source>
</reference>
<feature type="compositionally biased region" description="Low complexity" evidence="4">
    <location>
        <begin position="42"/>
        <end position="56"/>
    </location>
</feature>
<dbReference type="Proteomes" id="UP000007796">
    <property type="component" value="Unassembled WGS sequence"/>
</dbReference>
<dbReference type="OrthoDB" id="8436363at2759"/>
<dbReference type="GO" id="GO:0031267">
    <property type="term" value="F:small GTPase binding"/>
    <property type="evidence" value="ECO:0007669"/>
    <property type="project" value="TreeGrafter"/>
</dbReference>
<feature type="region of interest" description="Disordered" evidence="4">
    <location>
        <begin position="956"/>
        <end position="987"/>
    </location>
</feature>
<feature type="compositionally biased region" description="Polar residues" evidence="4">
    <location>
        <begin position="258"/>
        <end position="267"/>
    </location>
</feature>
<feature type="compositionally biased region" description="Basic and acidic residues" evidence="4">
    <location>
        <begin position="896"/>
        <end position="907"/>
    </location>
</feature>
<gene>
    <name evidence="5" type="ORF">CMQ_1617</name>
</gene>
<feature type="region of interest" description="Disordered" evidence="4">
    <location>
        <begin position="488"/>
        <end position="518"/>
    </location>
</feature>
<dbReference type="AlphaFoldDB" id="F0XC12"/>